<accession>A0A537JEZ7</accession>
<dbReference type="Pfam" id="PF00005">
    <property type="entry name" value="ABC_tran"/>
    <property type="match status" value="1"/>
</dbReference>
<protein>
    <submittedName>
        <fullName evidence="6">Dipeptide ABC transporter ATP-binding protein</fullName>
    </submittedName>
</protein>
<dbReference type="Gene3D" id="3.40.50.300">
    <property type="entry name" value="P-loop containing nucleotide triphosphate hydrolases"/>
    <property type="match status" value="1"/>
</dbReference>
<feature type="domain" description="ABC transporter" evidence="5">
    <location>
        <begin position="12"/>
        <end position="267"/>
    </location>
</feature>
<dbReference type="PROSITE" id="PS00211">
    <property type="entry name" value="ABC_TRANSPORTER_1"/>
    <property type="match status" value="1"/>
</dbReference>
<dbReference type="InterPro" id="IPR003439">
    <property type="entry name" value="ABC_transporter-like_ATP-bd"/>
</dbReference>
<dbReference type="FunFam" id="3.40.50.300:FF:000016">
    <property type="entry name" value="Oligopeptide ABC transporter ATP-binding component"/>
    <property type="match status" value="1"/>
</dbReference>
<organism evidence="6 7">
    <name type="scientific">Candidatus Segetimicrobium genomatis</name>
    <dbReference type="NCBI Taxonomy" id="2569760"/>
    <lineage>
        <taxon>Bacteria</taxon>
        <taxon>Bacillati</taxon>
        <taxon>Candidatus Sysuimicrobiota</taxon>
        <taxon>Candidatus Sysuimicrobiia</taxon>
        <taxon>Candidatus Sysuimicrobiales</taxon>
        <taxon>Candidatus Segetimicrobiaceae</taxon>
        <taxon>Candidatus Segetimicrobium</taxon>
    </lineage>
</organism>
<proteinExistence type="inferred from homology"/>
<evidence type="ECO:0000313" key="7">
    <source>
        <dbReference type="Proteomes" id="UP000320048"/>
    </source>
</evidence>
<dbReference type="SUPFAM" id="SSF52540">
    <property type="entry name" value="P-loop containing nucleoside triphosphate hydrolases"/>
    <property type="match status" value="1"/>
</dbReference>
<dbReference type="PANTHER" id="PTHR43776">
    <property type="entry name" value="TRANSPORT ATP-BINDING PROTEIN"/>
    <property type="match status" value="1"/>
</dbReference>
<keyword evidence="2" id="KW-0813">Transport</keyword>
<dbReference type="AlphaFoldDB" id="A0A537JEZ7"/>
<dbReference type="PROSITE" id="PS50893">
    <property type="entry name" value="ABC_TRANSPORTER_2"/>
    <property type="match status" value="1"/>
</dbReference>
<dbReference type="InterPro" id="IPR017871">
    <property type="entry name" value="ABC_transporter-like_CS"/>
</dbReference>
<dbReference type="InterPro" id="IPR027417">
    <property type="entry name" value="P-loop_NTPase"/>
</dbReference>
<dbReference type="InterPro" id="IPR013563">
    <property type="entry name" value="Oligopep_ABC_C"/>
</dbReference>
<sequence>MTPPDPGPGPLLEVKGLRKYFPIRKGVFRKVLGHVRAVDDVSFSLDRSETLALVGESGCGKTTTSRCILRALSPTQGRILFRTGEGAVVDVARLPKSQLRPLRRQMQMIFQDPFSSLNPRKTLLDIVGEPLLVNGMRSRRERAERVAELLRLVGLRPEYMRRFPHAFSGGQRQRIGIARALALNPSLVVADEPVSALDVSVQAQILNLMVDLQAQLGLTYLFVAHDLSVVKHVSDRVAVMYVGKIVELAPTERLFDAPRHPYTEALLSAVPKPDPRLRAQRIVLQGEVADPANPPSGCYFHPRCPYAVPICRTERPRLEAVAPGHLVSCHRARELSLRGVGA</sequence>
<gene>
    <name evidence="6" type="ORF">E6H04_05400</name>
</gene>
<evidence type="ECO:0000259" key="5">
    <source>
        <dbReference type="PROSITE" id="PS50893"/>
    </source>
</evidence>
<reference evidence="6 7" key="1">
    <citation type="journal article" date="2019" name="Nat. Microbiol.">
        <title>Mediterranean grassland soil C-N compound turnover is dependent on rainfall and depth, and is mediated by genomically divergent microorganisms.</title>
        <authorList>
            <person name="Diamond S."/>
            <person name="Andeer P.F."/>
            <person name="Li Z."/>
            <person name="Crits-Christoph A."/>
            <person name="Burstein D."/>
            <person name="Anantharaman K."/>
            <person name="Lane K.R."/>
            <person name="Thomas B.C."/>
            <person name="Pan C."/>
            <person name="Northen T.R."/>
            <person name="Banfield J.F."/>
        </authorList>
    </citation>
    <scope>NUCLEOTIDE SEQUENCE [LARGE SCALE GENOMIC DNA]</scope>
    <source>
        <strain evidence="6">NP_7</strain>
    </source>
</reference>
<dbReference type="EMBL" id="VBAO01000142">
    <property type="protein sequence ID" value="TMI82111.1"/>
    <property type="molecule type" value="Genomic_DNA"/>
</dbReference>
<dbReference type="GO" id="GO:0005524">
    <property type="term" value="F:ATP binding"/>
    <property type="evidence" value="ECO:0007669"/>
    <property type="project" value="UniProtKB-KW"/>
</dbReference>
<evidence type="ECO:0000256" key="1">
    <source>
        <dbReference type="ARBA" id="ARBA00005417"/>
    </source>
</evidence>
<evidence type="ECO:0000313" key="6">
    <source>
        <dbReference type="EMBL" id="TMI82111.1"/>
    </source>
</evidence>
<dbReference type="Proteomes" id="UP000320048">
    <property type="component" value="Unassembled WGS sequence"/>
</dbReference>
<evidence type="ECO:0000256" key="2">
    <source>
        <dbReference type="ARBA" id="ARBA00022448"/>
    </source>
</evidence>
<dbReference type="SMART" id="SM00382">
    <property type="entry name" value="AAA"/>
    <property type="match status" value="1"/>
</dbReference>
<evidence type="ECO:0000256" key="4">
    <source>
        <dbReference type="ARBA" id="ARBA00022840"/>
    </source>
</evidence>
<comment type="similarity">
    <text evidence="1">Belongs to the ABC transporter superfamily.</text>
</comment>
<dbReference type="InterPro" id="IPR050319">
    <property type="entry name" value="ABC_transp_ATP-bind"/>
</dbReference>
<evidence type="ECO:0000256" key="3">
    <source>
        <dbReference type="ARBA" id="ARBA00022741"/>
    </source>
</evidence>
<dbReference type="GO" id="GO:0016887">
    <property type="term" value="F:ATP hydrolysis activity"/>
    <property type="evidence" value="ECO:0007669"/>
    <property type="project" value="InterPro"/>
</dbReference>
<keyword evidence="3" id="KW-0547">Nucleotide-binding</keyword>
<keyword evidence="4 6" id="KW-0067">ATP-binding</keyword>
<dbReference type="NCBIfam" id="NF008453">
    <property type="entry name" value="PRK11308.1"/>
    <property type="match status" value="1"/>
</dbReference>
<dbReference type="Pfam" id="PF08352">
    <property type="entry name" value="oligo_HPY"/>
    <property type="match status" value="1"/>
</dbReference>
<dbReference type="CDD" id="cd03257">
    <property type="entry name" value="ABC_NikE_OppD_transporters"/>
    <property type="match status" value="1"/>
</dbReference>
<dbReference type="PANTHER" id="PTHR43776:SF7">
    <property type="entry name" value="D,D-DIPEPTIDE TRANSPORT ATP-BINDING PROTEIN DDPF-RELATED"/>
    <property type="match status" value="1"/>
</dbReference>
<dbReference type="InterPro" id="IPR003593">
    <property type="entry name" value="AAA+_ATPase"/>
</dbReference>
<comment type="caution">
    <text evidence="6">The sequence shown here is derived from an EMBL/GenBank/DDBJ whole genome shotgun (WGS) entry which is preliminary data.</text>
</comment>
<dbReference type="GO" id="GO:0015833">
    <property type="term" value="P:peptide transport"/>
    <property type="evidence" value="ECO:0007669"/>
    <property type="project" value="InterPro"/>
</dbReference>
<dbReference type="GO" id="GO:0055085">
    <property type="term" value="P:transmembrane transport"/>
    <property type="evidence" value="ECO:0007669"/>
    <property type="project" value="UniProtKB-ARBA"/>
</dbReference>
<name>A0A537JEZ7_9BACT</name>
<dbReference type="NCBIfam" id="TIGR01727">
    <property type="entry name" value="oligo_HPY"/>
    <property type="match status" value="1"/>
</dbReference>